<name>A0A7J6BHV8_AMEME</name>
<keyword evidence="1" id="KW-1015">Disulfide bond</keyword>
<comment type="caution">
    <text evidence="5">The sequence shown here is derived from an EMBL/GenBank/DDBJ whole genome shotgun (WGS) entry which is preliminary data.</text>
</comment>
<dbReference type="PROSITE" id="PS50050">
    <property type="entry name" value="TNFR_NGFR_2"/>
    <property type="match status" value="1"/>
</dbReference>
<dbReference type="PROSITE" id="PS00652">
    <property type="entry name" value="TNFR_NGFR_1"/>
    <property type="match status" value="1"/>
</dbReference>
<dbReference type="SUPFAM" id="SSF57586">
    <property type="entry name" value="TNF receptor-like"/>
    <property type="match status" value="2"/>
</dbReference>
<feature type="repeat" description="TNFR-Cys" evidence="1">
    <location>
        <begin position="62"/>
        <end position="101"/>
    </location>
</feature>
<keyword evidence="3" id="KW-0732">Signal</keyword>
<keyword evidence="6" id="KW-1185">Reference proteome</keyword>
<evidence type="ECO:0000259" key="4">
    <source>
        <dbReference type="PROSITE" id="PS50050"/>
    </source>
</evidence>
<accession>A0A7J6BHV8</accession>
<keyword evidence="2" id="KW-1133">Transmembrane helix</keyword>
<keyword evidence="2" id="KW-0472">Membrane</keyword>
<dbReference type="Pfam" id="PF00020">
    <property type="entry name" value="TNFR_c6"/>
    <property type="match status" value="2"/>
</dbReference>
<dbReference type="GO" id="GO:0042127">
    <property type="term" value="P:regulation of cell population proliferation"/>
    <property type="evidence" value="ECO:0007669"/>
    <property type="project" value="TreeGrafter"/>
</dbReference>
<dbReference type="Gene3D" id="2.10.50.10">
    <property type="entry name" value="Tumor Necrosis Factor Receptor, subunit A, domain 2"/>
    <property type="match status" value="3"/>
</dbReference>
<dbReference type="Proteomes" id="UP000593565">
    <property type="component" value="Unassembled WGS sequence"/>
</dbReference>
<feature type="chain" id="PRO_5029866056" description="TNFR-Cys domain-containing protein" evidence="3">
    <location>
        <begin position="17"/>
        <end position="275"/>
    </location>
</feature>
<feature type="disulfide bond" evidence="1">
    <location>
        <begin position="83"/>
        <end position="101"/>
    </location>
</feature>
<sequence length="275" mass="29943">MWLVLTLLLLLSLSLGHKVEPGCDDWSIDSSSSEKVCCNRCKQGGNRLVLDCGSDTKQLCEPCTNGTYTDTFTANSCKRCTECISPLRVKQLCTASTDTVCECSQGFRCGDQSCSFCVQECGEGEEPTEHRGCQPCPAGTFNSQSHHHCVKWSSSCPSPDQQIVAVGTAVSDIICADLKPTTPRPDVKSDPGLMLVIAIICTCLIISAAMPLCMVMYFKKEKTVKMPPRPVETPAGEAGRRLVPEPEQCSFCFPQEERGSNLSLLLDDKPFELVV</sequence>
<comment type="caution">
    <text evidence="1">Lacks conserved residue(s) required for the propagation of feature annotation.</text>
</comment>
<reference evidence="5 6" key="1">
    <citation type="submission" date="2020-02" db="EMBL/GenBank/DDBJ databases">
        <title>A chromosome-scale genome assembly of the black bullhead catfish (Ameiurus melas).</title>
        <authorList>
            <person name="Wen M."/>
            <person name="Zham M."/>
            <person name="Cabau C."/>
            <person name="Klopp C."/>
            <person name="Donnadieu C."/>
            <person name="Roques C."/>
            <person name="Bouchez O."/>
            <person name="Lampietro C."/>
            <person name="Jouanno E."/>
            <person name="Herpin A."/>
            <person name="Louis A."/>
            <person name="Berthelot C."/>
            <person name="Parey E."/>
            <person name="Roest-Crollius H."/>
            <person name="Braasch I."/>
            <person name="Postlethwait J."/>
            <person name="Robinson-Rechavi M."/>
            <person name="Echchiki A."/>
            <person name="Begum T."/>
            <person name="Montfort J."/>
            <person name="Schartl M."/>
            <person name="Bobe J."/>
            <person name="Guiguen Y."/>
        </authorList>
    </citation>
    <scope>NUCLEOTIDE SEQUENCE [LARGE SCALE GENOMIC DNA]</scope>
    <source>
        <strain evidence="5">M_S1</strain>
        <tissue evidence="5">Blood</tissue>
    </source>
</reference>
<dbReference type="GO" id="GO:0038023">
    <property type="term" value="F:signaling receptor activity"/>
    <property type="evidence" value="ECO:0007669"/>
    <property type="project" value="TreeGrafter"/>
</dbReference>
<dbReference type="InterPro" id="IPR001368">
    <property type="entry name" value="TNFR/NGFR_Cys_rich_reg"/>
</dbReference>
<dbReference type="SMART" id="SM00208">
    <property type="entry name" value="TNFR"/>
    <property type="match status" value="3"/>
</dbReference>
<evidence type="ECO:0000256" key="1">
    <source>
        <dbReference type="PROSITE-ProRule" id="PRU00206"/>
    </source>
</evidence>
<feature type="disulfide bond" evidence="1">
    <location>
        <begin position="80"/>
        <end position="93"/>
    </location>
</feature>
<dbReference type="AlphaFoldDB" id="A0A7J6BHV8"/>
<evidence type="ECO:0000256" key="3">
    <source>
        <dbReference type="SAM" id="SignalP"/>
    </source>
</evidence>
<organism evidence="5 6">
    <name type="scientific">Ameiurus melas</name>
    <name type="common">Black bullhead</name>
    <name type="synonym">Silurus melas</name>
    <dbReference type="NCBI Taxonomy" id="219545"/>
    <lineage>
        <taxon>Eukaryota</taxon>
        <taxon>Metazoa</taxon>
        <taxon>Chordata</taxon>
        <taxon>Craniata</taxon>
        <taxon>Vertebrata</taxon>
        <taxon>Euteleostomi</taxon>
        <taxon>Actinopterygii</taxon>
        <taxon>Neopterygii</taxon>
        <taxon>Teleostei</taxon>
        <taxon>Ostariophysi</taxon>
        <taxon>Siluriformes</taxon>
        <taxon>Ictaluridae</taxon>
        <taxon>Ameiurus</taxon>
    </lineage>
</organism>
<feature type="transmembrane region" description="Helical" evidence="2">
    <location>
        <begin position="193"/>
        <end position="218"/>
    </location>
</feature>
<proteinExistence type="predicted"/>
<dbReference type="EMBL" id="JAAGNN010000001">
    <property type="protein sequence ID" value="KAF4093829.1"/>
    <property type="molecule type" value="Genomic_DNA"/>
</dbReference>
<protein>
    <recommendedName>
        <fullName evidence="4">TNFR-Cys domain-containing protein</fullName>
    </recommendedName>
</protein>
<gene>
    <name evidence="5" type="ORF">AMELA_G00006250</name>
</gene>
<evidence type="ECO:0000256" key="2">
    <source>
        <dbReference type="SAM" id="Phobius"/>
    </source>
</evidence>
<dbReference type="PANTHER" id="PTHR47139:SF4">
    <property type="entry name" value="TUMOR NECROSIS FACTOR RECEPTOR SUPERFAMILY MEMBER 9 ISOFORM X1-RELATED"/>
    <property type="match status" value="1"/>
</dbReference>
<evidence type="ECO:0000313" key="6">
    <source>
        <dbReference type="Proteomes" id="UP000593565"/>
    </source>
</evidence>
<dbReference type="PANTHER" id="PTHR47139">
    <property type="entry name" value="TUMOR NECROSIS FACTOR RECEPTOR SUPERFAMILY MEMBER 9"/>
    <property type="match status" value="1"/>
</dbReference>
<feature type="domain" description="TNFR-Cys" evidence="4">
    <location>
        <begin position="62"/>
        <end position="101"/>
    </location>
</feature>
<feature type="signal peptide" evidence="3">
    <location>
        <begin position="1"/>
        <end position="16"/>
    </location>
</feature>
<keyword evidence="2" id="KW-0812">Transmembrane</keyword>
<evidence type="ECO:0000313" key="5">
    <source>
        <dbReference type="EMBL" id="KAF4093829.1"/>
    </source>
</evidence>